<name>A0ABM5ZVP0_9GAMM</name>
<dbReference type="InterPro" id="IPR002941">
    <property type="entry name" value="DNA_methylase_N4/N6"/>
</dbReference>
<evidence type="ECO:0000256" key="1">
    <source>
        <dbReference type="ARBA" id="ARBA00006594"/>
    </source>
</evidence>
<dbReference type="GO" id="GO:0008168">
    <property type="term" value="F:methyltransferase activity"/>
    <property type="evidence" value="ECO:0007669"/>
    <property type="project" value="UniProtKB-KW"/>
</dbReference>
<sequence length="607" mass="68761">MEKITGDSPEAKSLDITQQNIEQLKEIFPDVFSENKIDFEALKAVLGAEVDDSEERYNFTWNGKNKARQIAQTPSTGTLRPSKEESINWDTTENLFIEGDNLEVLKLLQKSYHRKVKMIFIDPPYNTGNEFVYDDDFSDGIKSYLKLTNQVDSDGNSFSTNRDESGRYHSKWLDLMYPRLKLARNLLSNDGAIFIAIDDNEVVNLRKLCDEIFGENNFLANIIWQHSVQPKGYSGIFSVHHNHILCYQKSEDFELCSLERTDEDNKNYSNPDDDPRGYWRKGDVRNALYRPNLKYPVITPSGKEISPPENGWRWSKETLKSKIDSGEIYFNEDETKFTRKIYLDSLDGRTPETIWFGKDVGTTREASKEIKDAFNGEAPFDTPKPMRLISRLAELVGITQDDICLDFFAGSGSTACSLALNQQAKTISIQLPEVIDTNKPHGKIAQKLNLITVADVAKERLRRTFSDLDIGFKVFKLDETNIRPWDADFDNLESVLRQATESIKSDRSNEDVLYEILLKYGIELTVPVETEVINGKQVFVVGAGALIVCLDDGITSEIVEGIAKLKDELDPETTQVVFKDAGFADSNVKTNAIQILKQAGIDDVKSI</sequence>
<evidence type="ECO:0000313" key="9">
    <source>
        <dbReference type="Proteomes" id="UP000076104"/>
    </source>
</evidence>
<comment type="similarity">
    <text evidence="1">Belongs to the N(4)/N(6)-methyltransferase family.</text>
</comment>
<dbReference type="PRINTS" id="PR00506">
    <property type="entry name" value="D21N6MTFRASE"/>
</dbReference>
<dbReference type="InterPro" id="IPR002295">
    <property type="entry name" value="N4/N6-MTase_EcoPI_Mod-like"/>
</dbReference>
<evidence type="ECO:0000259" key="7">
    <source>
        <dbReference type="Pfam" id="PF01555"/>
    </source>
</evidence>
<gene>
    <name evidence="8" type="ORF">A3K91_0530</name>
</gene>
<dbReference type="EC" id="2.1.1.72" evidence="2"/>
<dbReference type="EMBL" id="CP014945">
    <property type="protein sequence ID" value="AMT96157.1"/>
    <property type="molecule type" value="Genomic_DNA"/>
</dbReference>
<evidence type="ECO:0000256" key="2">
    <source>
        <dbReference type="ARBA" id="ARBA00011900"/>
    </source>
</evidence>
<dbReference type="Pfam" id="PF01555">
    <property type="entry name" value="N6_N4_Mtase"/>
    <property type="match status" value="1"/>
</dbReference>
<dbReference type="Proteomes" id="UP000076104">
    <property type="component" value="Chromosome"/>
</dbReference>
<accession>A0ABM5ZVP0</accession>
<dbReference type="RefSeq" id="WP_062843906.1">
    <property type="nucleotide sequence ID" value="NZ_CP014945.1"/>
</dbReference>
<proteinExistence type="inferred from homology"/>
<organism evidence="8 9">
    <name type="scientific">Psychrobacter alimentarius</name>
    <dbReference type="NCBI Taxonomy" id="261164"/>
    <lineage>
        <taxon>Bacteria</taxon>
        <taxon>Pseudomonadati</taxon>
        <taxon>Pseudomonadota</taxon>
        <taxon>Gammaproteobacteria</taxon>
        <taxon>Moraxellales</taxon>
        <taxon>Moraxellaceae</taxon>
        <taxon>Psychrobacter</taxon>
    </lineage>
</organism>
<evidence type="ECO:0000256" key="6">
    <source>
        <dbReference type="ARBA" id="ARBA00047942"/>
    </source>
</evidence>
<keyword evidence="5" id="KW-0949">S-adenosyl-L-methionine</keyword>
<evidence type="ECO:0000256" key="3">
    <source>
        <dbReference type="ARBA" id="ARBA00022603"/>
    </source>
</evidence>
<comment type="catalytic activity">
    <reaction evidence="6">
        <text>a 2'-deoxyadenosine in DNA + S-adenosyl-L-methionine = an N(6)-methyl-2'-deoxyadenosine in DNA + S-adenosyl-L-homocysteine + H(+)</text>
        <dbReference type="Rhea" id="RHEA:15197"/>
        <dbReference type="Rhea" id="RHEA-COMP:12418"/>
        <dbReference type="Rhea" id="RHEA-COMP:12419"/>
        <dbReference type="ChEBI" id="CHEBI:15378"/>
        <dbReference type="ChEBI" id="CHEBI:57856"/>
        <dbReference type="ChEBI" id="CHEBI:59789"/>
        <dbReference type="ChEBI" id="CHEBI:90615"/>
        <dbReference type="ChEBI" id="CHEBI:90616"/>
        <dbReference type="EC" id="2.1.1.72"/>
    </reaction>
</comment>
<evidence type="ECO:0000256" key="4">
    <source>
        <dbReference type="ARBA" id="ARBA00022679"/>
    </source>
</evidence>
<protein>
    <recommendedName>
        <fullName evidence="2">site-specific DNA-methyltransferase (adenine-specific)</fullName>
        <ecNumber evidence="2">2.1.1.72</ecNumber>
    </recommendedName>
</protein>
<keyword evidence="9" id="KW-1185">Reference proteome</keyword>
<dbReference type="GeneID" id="33060054"/>
<evidence type="ECO:0000313" key="8">
    <source>
        <dbReference type="EMBL" id="AMT96157.1"/>
    </source>
</evidence>
<reference evidence="8 9" key="1">
    <citation type="submission" date="2016-03" db="EMBL/GenBank/DDBJ databases">
        <title>Genome sequencing of Psychrobacter alimentarius PAMC 27889.</title>
        <authorList>
            <person name="Lee J."/>
            <person name="Kim O.-S."/>
        </authorList>
    </citation>
    <scope>NUCLEOTIDE SEQUENCE [LARGE SCALE GENOMIC DNA]</scope>
    <source>
        <strain evidence="8 9">PAMC 27889</strain>
    </source>
</reference>
<dbReference type="GO" id="GO:0032259">
    <property type="term" value="P:methylation"/>
    <property type="evidence" value="ECO:0007669"/>
    <property type="project" value="UniProtKB-KW"/>
</dbReference>
<dbReference type="InterPro" id="IPR029063">
    <property type="entry name" value="SAM-dependent_MTases_sf"/>
</dbReference>
<keyword evidence="3 8" id="KW-0489">Methyltransferase</keyword>
<feature type="domain" description="DNA methylase N-4/N-6" evidence="7">
    <location>
        <begin position="116"/>
        <end position="430"/>
    </location>
</feature>
<evidence type="ECO:0000256" key="5">
    <source>
        <dbReference type="ARBA" id="ARBA00022691"/>
    </source>
</evidence>
<dbReference type="SUPFAM" id="SSF53335">
    <property type="entry name" value="S-adenosyl-L-methionine-dependent methyltransferases"/>
    <property type="match status" value="1"/>
</dbReference>
<dbReference type="Gene3D" id="3.40.50.150">
    <property type="entry name" value="Vaccinia Virus protein VP39"/>
    <property type="match status" value="1"/>
</dbReference>
<dbReference type="PIRSF" id="PIRSF015855">
    <property type="entry name" value="TypeIII_Mtase_mKpnI"/>
    <property type="match status" value="1"/>
</dbReference>
<dbReference type="InterPro" id="IPR002052">
    <property type="entry name" value="DNA_methylase_N6_adenine_CS"/>
</dbReference>
<keyword evidence="4" id="KW-0808">Transferase</keyword>
<dbReference type="PROSITE" id="PS00092">
    <property type="entry name" value="N6_MTASE"/>
    <property type="match status" value="1"/>
</dbReference>